<dbReference type="SUPFAM" id="SSF53706">
    <property type="entry name" value="Formate dehydrogenase/DMSO reductase, domains 1-3"/>
    <property type="match status" value="1"/>
</dbReference>
<dbReference type="InterPro" id="IPR006963">
    <property type="entry name" value="Mopterin_OxRdtase_4Fe-4S_dom"/>
</dbReference>
<protein>
    <submittedName>
        <fullName evidence="7">Dehydrogenase</fullName>
    </submittedName>
</protein>
<feature type="compositionally biased region" description="Basic and acidic residues" evidence="5">
    <location>
        <begin position="18"/>
        <end position="30"/>
    </location>
</feature>
<keyword evidence="2" id="KW-0479">Metal-binding</keyword>
<keyword evidence="3" id="KW-0408">Iron</keyword>
<comment type="caution">
    <text evidence="7">The sequence shown here is derived from an EMBL/GenBank/DDBJ whole genome shotgun (WGS) entry which is preliminary data.</text>
</comment>
<dbReference type="PROSITE" id="PS51669">
    <property type="entry name" value="4FE4S_MOW_BIS_MGD"/>
    <property type="match status" value="1"/>
</dbReference>
<dbReference type="Gene3D" id="2.40.40.20">
    <property type="match status" value="1"/>
</dbReference>
<feature type="region of interest" description="Disordered" evidence="5">
    <location>
        <begin position="1"/>
        <end position="30"/>
    </location>
</feature>
<accession>A0A423UH34</accession>
<evidence type="ECO:0000259" key="6">
    <source>
        <dbReference type="PROSITE" id="PS51669"/>
    </source>
</evidence>
<gene>
    <name evidence="7" type="ORF">DMP12_13565</name>
</gene>
<sequence>MDSGRKSVRRPELPTIARGEEETVTERKREEGEETIFRTCAWSPPGCHPVGCGLQVHVKDGVVVEVEGDPEHPITKGALCPRCLALTEYVYHEDRIVHPMKRAREDRGLDKWESCSWEEATDLVADAAREIIEQYGAETICVFGGTGREANYWYTQWANLVFGTPNAVYAQAGWSCYGPRISNTAFMLGGGYPEIDYAQKFADRYEHEGWVAPEVVVCWGKEPLRSNPDGMYGHALIEMMRQFGTKVICVDPRIHWLGSRSEIVLQVNPGTDTAMAMAWIYVMDKEGLVDREWIDAWTYGYDELVERCQTMPPSKAAEICGVPEDLIWKAARMYGSARPSALAWGLAVDENPNGTQLGQCLIALMTITGFIDAPGGTTLGMGDDGGNRVHDGGGIDASQRIEDENDSTLMLALKNGIMTQEMWDTKRIGVDKYPAVGSIMWTAHPDEFLKALETEQPYKVHMAGFVSSNPVGTAISAEPQRWYKALKQLDFNYACDCFMNPTIMSCCDVVFPVASTIEHDGMVVTHYASNASFYGAQNKCVQVGECKSDIEIMMMVGKKLHPGFWNRFETQEDYDNFHVMRSWLPFRELRDKVVVMSEEPYYKYKIGKLRPDGQPGFPTTTGRVELYSLMYQNWGEDPLPYYEPPVYSPGALPELGREYPLMMITGARQQEFFHSEHKQVPSLRQLTPWPMVDINVYDAETYGIEEGDWVEISSPYGSIRQLARVVPTMKKGVVHCMHGFWYPEENGEVPNLYGNWKSNVNMLMPNSVNGKLGFGNTFKQMMVSIKRVDGRGGPNDPDANGIVLEPSRQEEFTVQQTWRPADESTAVYLQK</sequence>
<proteinExistence type="inferred from homology"/>
<dbReference type="Gene3D" id="2.20.25.90">
    <property type="entry name" value="ADC-like domains"/>
    <property type="match status" value="1"/>
</dbReference>
<dbReference type="Proteomes" id="UP000285258">
    <property type="component" value="Unassembled WGS sequence"/>
</dbReference>
<evidence type="ECO:0000256" key="1">
    <source>
        <dbReference type="ARBA" id="ARBA00010312"/>
    </source>
</evidence>
<dbReference type="Pfam" id="PF01568">
    <property type="entry name" value="Molydop_binding"/>
    <property type="match status" value="1"/>
</dbReference>
<evidence type="ECO:0000313" key="8">
    <source>
        <dbReference type="Proteomes" id="UP000285258"/>
    </source>
</evidence>
<dbReference type="Pfam" id="PF04879">
    <property type="entry name" value="Molybdop_Fe4S4"/>
    <property type="match status" value="1"/>
</dbReference>
<dbReference type="GO" id="GO:0016491">
    <property type="term" value="F:oxidoreductase activity"/>
    <property type="evidence" value="ECO:0007669"/>
    <property type="project" value="InterPro"/>
</dbReference>
<name>A0A423UH34_9ACTN</name>
<evidence type="ECO:0000256" key="3">
    <source>
        <dbReference type="ARBA" id="ARBA00023004"/>
    </source>
</evidence>
<dbReference type="Pfam" id="PF00384">
    <property type="entry name" value="Molybdopterin"/>
    <property type="match status" value="1"/>
</dbReference>
<evidence type="ECO:0000313" key="7">
    <source>
        <dbReference type="EMBL" id="ROT88047.1"/>
    </source>
</evidence>
<dbReference type="EMBL" id="QIBW01000025">
    <property type="protein sequence ID" value="ROT88047.1"/>
    <property type="molecule type" value="Genomic_DNA"/>
</dbReference>
<keyword evidence="4" id="KW-0411">Iron-sulfur</keyword>
<dbReference type="InterPro" id="IPR037949">
    <property type="entry name" value="MopB_CT_Acetylene-hydratase"/>
</dbReference>
<feature type="domain" description="4Fe-4S Mo/W bis-MGD-type" evidence="6">
    <location>
        <begin position="38"/>
        <end position="94"/>
    </location>
</feature>
<organism evidence="7 8">
    <name type="scientific">Gordonibacter urolithinfaciens</name>
    <dbReference type="NCBI Taxonomy" id="1335613"/>
    <lineage>
        <taxon>Bacteria</taxon>
        <taxon>Bacillati</taxon>
        <taxon>Actinomycetota</taxon>
        <taxon>Coriobacteriia</taxon>
        <taxon>Eggerthellales</taxon>
        <taxon>Eggerthellaceae</taxon>
        <taxon>Gordonibacter</taxon>
    </lineage>
</organism>
<reference evidence="8" key="1">
    <citation type="submission" date="2018-05" db="EMBL/GenBank/DDBJ databases">
        <title>Genome Sequencing of selected type strains of the family Eggerthellaceae.</title>
        <authorList>
            <person name="Danylec N."/>
            <person name="Stoll D.A."/>
            <person name="Doetsch A."/>
            <person name="Huch M."/>
        </authorList>
    </citation>
    <scope>NUCLEOTIDE SEQUENCE [LARGE SCALE GENOMIC DNA]</scope>
    <source>
        <strain evidence="8">DSM 27213</strain>
    </source>
</reference>
<dbReference type="InterPro" id="IPR050612">
    <property type="entry name" value="Prok_Mopterin_Oxidored"/>
</dbReference>
<dbReference type="GO" id="GO:0046872">
    <property type="term" value="F:metal ion binding"/>
    <property type="evidence" value="ECO:0007669"/>
    <property type="project" value="UniProtKB-KW"/>
</dbReference>
<dbReference type="InterPro" id="IPR009010">
    <property type="entry name" value="Asp_de-COase-like_dom_sf"/>
</dbReference>
<dbReference type="GO" id="GO:0051536">
    <property type="term" value="F:iron-sulfur cluster binding"/>
    <property type="evidence" value="ECO:0007669"/>
    <property type="project" value="UniProtKB-KW"/>
</dbReference>
<dbReference type="InterPro" id="IPR006656">
    <property type="entry name" value="Mopterin_OxRdtase"/>
</dbReference>
<dbReference type="PANTHER" id="PTHR43742">
    <property type="entry name" value="TRIMETHYLAMINE-N-OXIDE REDUCTASE"/>
    <property type="match status" value="1"/>
</dbReference>
<dbReference type="SUPFAM" id="SSF50692">
    <property type="entry name" value="ADC-like"/>
    <property type="match status" value="1"/>
</dbReference>
<comment type="similarity">
    <text evidence="1">Belongs to the prokaryotic molybdopterin-containing oxidoreductase family.</text>
</comment>
<dbReference type="SMART" id="SM00926">
    <property type="entry name" value="Molybdop_Fe4S4"/>
    <property type="match status" value="1"/>
</dbReference>
<dbReference type="GO" id="GO:0043546">
    <property type="term" value="F:molybdopterin cofactor binding"/>
    <property type="evidence" value="ECO:0007669"/>
    <property type="project" value="InterPro"/>
</dbReference>
<evidence type="ECO:0000256" key="4">
    <source>
        <dbReference type="ARBA" id="ARBA00023014"/>
    </source>
</evidence>
<dbReference type="CDD" id="cd02781">
    <property type="entry name" value="MopB_CT_Acetylene-hydratase"/>
    <property type="match status" value="1"/>
</dbReference>
<dbReference type="Gene3D" id="3.40.228.10">
    <property type="entry name" value="Dimethylsulfoxide Reductase, domain 2"/>
    <property type="match status" value="1"/>
</dbReference>
<evidence type="ECO:0000256" key="5">
    <source>
        <dbReference type="SAM" id="MobiDB-lite"/>
    </source>
</evidence>
<dbReference type="GO" id="GO:0018818">
    <property type="term" value="F:acetylene hydratase activity"/>
    <property type="evidence" value="ECO:0007669"/>
    <property type="project" value="InterPro"/>
</dbReference>
<dbReference type="InterPro" id="IPR006657">
    <property type="entry name" value="MoPterin_dinucl-bd_dom"/>
</dbReference>
<evidence type="ECO:0000256" key="2">
    <source>
        <dbReference type="ARBA" id="ARBA00022723"/>
    </source>
</evidence>
<dbReference type="Gene3D" id="3.40.50.740">
    <property type="match status" value="1"/>
</dbReference>
<dbReference type="AlphaFoldDB" id="A0A423UH34"/>